<dbReference type="eggNOG" id="ENOG5030HQY">
    <property type="taxonomic scope" value="Bacteria"/>
</dbReference>
<keyword evidence="1" id="KW-0812">Transmembrane</keyword>
<evidence type="ECO:0000256" key="2">
    <source>
        <dbReference type="SAM" id="SignalP"/>
    </source>
</evidence>
<dbReference type="Proteomes" id="UP000008633">
    <property type="component" value="Chromosome"/>
</dbReference>
<name>E6X038_NITSE</name>
<feature type="transmembrane region" description="Helical" evidence="1">
    <location>
        <begin position="247"/>
        <end position="263"/>
    </location>
</feature>
<keyword evidence="1" id="KW-0472">Membrane</keyword>
<dbReference type="AlphaFoldDB" id="E6X038"/>
<sequence length="347" mass="39558">MKPLLLGLLFFVTLLTHGAEAQTEYRYSYVPKQLYAGQVFPVTIMATDAETTRPPEFRFDPKSSAKPLELSPLIMQNGKDRFYTFYFKAGRQDFHLPALTIVDESRTFTLPSYVIPVQTLQAAPEDRFCGVIASDFKIRTSQVSTFDEKNNLVYLSIEAHEANLEDMAIPGVVEGGIEKLKRKGSLVSGEYYFVIPANVDRITFSYYNAIKQQFVPLTVSTSYRHKEVAAQVDLNPKDSGFTKLKKYALIALSLFFLVMFLIYRDRFYLLLLIFSVAALVLIFIPLKKICIREGAPLYILPVSTSTVGTTIEQRTRLPVLHRYGNYYKVEYKHGITGWIKNDDLCKN</sequence>
<dbReference type="OrthoDB" id="5372311at2"/>
<reference evidence="4" key="2">
    <citation type="submission" date="2011-01" db="EMBL/GenBank/DDBJ databases">
        <title>The complete genome of Nitratifractor salsuginis DSM 16511.</title>
        <authorList>
            <consortium name="US DOE Joint Genome Institute (JGI-PGF)"/>
            <person name="Lucas S."/>
            <person name="Copeland A."/>
            <person name="Lapidus A."/>
            <person name="Bruce D."/>
            <person name="Goodwin L."/>
            <person name="Pitluck S."/>
            <person name="Kyrpides N."/>
            <person name="Mavromatis K."/>
            <person name="Ivanova N."/>
            <person name="Mikhailova N."/>
            <person name="Zeytun A."/>
            <person name="Detter J.C."/>
            <person name="Tapia R."/>
            <person name="Han C."/>
            <person name="Land M."/>
            <person name="Hauser L."/>
            <person name="Markowitz V."/>
            <person name="Cheng J.-F."/>
            <person name="Hugenholtz P."/>
            <person name="Woyke T."/>
            <person name="Wu D."/>
            <person name="Tindall B."/>
            <person name="Schuetze A."/>
            <person name="Brambilla E."/>
            <person name="Klenk H.-P."/>
            <person name="Eisen J.A."/>
        </authorList>
    </citation>
    <scope>NUCLEOTIDE SEQUENCE [LARGE SCALE GENOMIC DNA]</scope>
    <source>
        <strain evidence="4">DSM 16511 / JCM 12458 / E9I37-1</strain>
    </source>
</reference>
<protein>
    <recommendedName>
        <fullName evidence="5">Periplasmic protein</fullName>
    </recommendedName>
</protein>
<gene>
    <name evidence="3" type="ordered locus">Nitsa_1513</name>
</gene>
<evidence type="ECO:0008006" key="5">
    <source>
        <dbReference type="Google" id="ProtNLM"/>
    </source>
</evidence>
<reference evidence="3 4" key="1">
    <citation type="journal article" date="2011" name="Stand. Genomic Sci.">
        <title>Complete genome sequence of Nitratifractor salsuginis type strain (E9I37-1).</title>
        <authorList>
            <person name="Anderson I."/>
            <person name="Sikorski J."/>
            <person name="Zeytun A."/>
            <person name="Nolan M."/>
            <person name="Lapidus A."/>
            <person name="Lucas S."/>
            <person name="Hammon N."/>
            <person name="Deshpande S."/>
            <person name="Cheng J.F."/>
            <person name="Tapia R."/>
            <person name="Han C."/>
            <person name="Goodwin L."/>
            <person name="Pitluck S."/>
            <person name="Liolios K."/>
            <person name="Pagani I."/>
            <person name="Ivanova N."/>
            <person name="Huntemann M."/>
            <person name="Mavromatis K."/>
            <person name="Ovchinikova G."/>
            <person name="Pati A."/>
            <person name="Chen A."/>
            <person name="Palaniappan K."/>
            <person name="Land M."/>
            <person name="Hauser L."/>
            <person name="Brambilla E.M."/>
            <person name="Ngatchou-Djao O.D."/>
            <person name="Rohde M."/>
            <person name="Tindall B.J."/>
            <person name="Goker M."/>
            <person name="Detter J.C."/>
            <person name="Woyke T."/>
            <person name="Bristow J."/>
            <person name="Eisen J.A."/>
            <person name="Markowitz V."/>
            <person name="Hugenholtz P."/>
            <person name="Klenk H.P."/>
            <person name="Kyrpides N.C."/>
        </authorList>
    </citation>
    <scope>NUCLEOTIDE SEQUENCE [LARGE SCALE GENOMIC DNA]</scope>
    <source>
        <strain evidence="4">DSM 16511 / JCM 12458 / E9I37-1</strain>
    </source>
</reference>
<dbReference type="STRING" id="749222.Nitsa_1513"/>
<keyword evidence="4" id="KW-1185">Reference proteome</keyword>
<evidence type="ECO:0000256" key="1">
    <source>
        <dbReference type="SAM" id="Phobius"/>
    </source>
</evidence>
<feature type="transmembrane region" description="Helical" evidence="1">
    <location>
        <begin position="268"/>
        <end position="286"/>
    </location>
</feature>
<dbReference type="HOGENOM" id="CLU_046111_0_0_7"/>
<organism evidence="3 4">
    <name type="scientific">Nitratifractor salsuginis (strain DSM 16511 / JCM 12458 / E9I37-1)</name>
    <dbReference type="NCBI Taxonomy" id="749222"/>
    <lineage>
        <taxon>Bacteria</taxon>
        <taxon>Pseudomonadati</taxon>
        <taxon>Campylobacterota</taxon>
        <taxon>Epsilonproteobacteria</taxon>
        <taxon>Campylobacterales</taxon>
        <taxon>Sulfurovaceae</taxon>
        <taxon>Nitratifractor</taxon>
    </lineage>
</organism>
<keyword evidence="1" id="KW-1133">Transmembrane helix</keyword>
<dbReference type="RefSeq" id="WP_013554450.1">
    <property type="nucleotide sequence ID" value="NC_014935.1"/>
</dbReference>
<keyword evidence="2" id="KW-0732">Signal</keyword>
<evidence type="ECO:0000313" key="4">
    <source>
        <dbReference type="Proteomes" id="UP000008633"/>
    </source>
</evidence>
<proteinExistence type="predicted"/>
<evidence type="ECO:0000313" key="3">
    <source>
        <dbReference type="EMBL" id="ADV46761.1"/>
    </source>
</evidence>
<dbReference type="EMBL" id="CP002452">
    <property type="protein sequence ID" value="ADV46761.1"/>
    <property type="molecule type" value="Genomic_DNA"/>
</dbReference>
<dbReference type="KEGG" id="nsa:Nitsa_1513"/>
<feature type="chain" id="PRO_5003212620" description="Periplasmic protein" evidence="2">
    <location>
        <begin position="22"/>
        <end position="347"/>
    </location>
</feature>
<accession>E6X038</accession>
<feature type="signal peptide" evidence="2">
    <location>
        <begin position="1"/>
        <end position="21"/>
    </location>
</feature>